<dbReference type="InParanoid" id="A0A7N5K0U8"/>
<sequence>MAMTQVSRDQWVVAVSFSGGQAQVSLGILVDLKAFFQAMKSKPCRTSMTAYLPTLRRCVLWRRPMLTLRSKSGIGMQSRSLPAPSALTMTTTSSLRPLMT</sequence>
<proteinExistence type="predicted"/>
<reference evidence="1 2" key="1">
    <citation type="journal article" date="2010" name="Nature">
        <title>The sequence and de novo assembly of the giant panda genome.</title>
        <authorList>
            <person name="Li R."/>
            <person name="Fan W."/>
            <person name="Tian G."/>
            <person name="Zhu H."/>
            <person name="He L."/>
            <person name="Cai J."/>
            <person name="Huang Q."/>
            <person name="Cai Q."/>
            <person name="Li B."/>
            <person name="Bai Y."/>
            <person name="Zhang Z."/>
            <person name="Zhang Y."/>
            <person name="Wang W."/>
            <person name="Li J."/>
            <person name="Wei F."/>
            <person name="Li H."/>
            <person name="Jian M."/>
            <person name="Li J."/>
            <person name="Zhang Z."/>
            <person name="Nielsen R."/>
            <person name="Li D."/>
            <person name="Gu W."/>
            <person name="Yang Z."/>
            <person name="Xuan Z."/>
            <person name="Ryder O.A."/>
            <person name="Leung F.C."/>
            <person name="Zhou Y."/>
            <person name="Cao J."/>
            <person name="Sun X."/>
            <person name="Fu Y."/>
            <person name="Fang X."/>
            <person name="Guo X."/>
            <person name="Wang B."/>
            <person name="Hou R."/>
            <person name="Shen F."/>
            <person name="Mu B."/>
            <person name="Ni P."/>
            <person name="Lin R."/>
            <person name="Qian W."/>
            <person name="Wang G."/>
            <person name="Yu C."/>
            <person name="Nie W."/>
            <person name="Wang J."/>
            <person name="Wu Z."/>
            <person name="Liang H."/>
            <person name="Min J."/>
            <person name="Wu Q."/>
            <person name="Cheng S."/>
            <person name="Ruan J."/>
            <person name="Wang M."/>
            <person name="Shi Z."/>
            <person name="Wen M."/>
            <person name="Liu B."/>
            <person name="Ren X."/>
            <person name="Zheng H."/>
            <person name="Dong D."/>
            <person name="Cook K."/>
            <person name="Shan G."/>
            <person name="Zhang H."/>
            <person name="Kosiol C."/>
            <person name="Xie X."/>
            <person name="Lu Z."/>
            <person name="Zheng H."/>
            <person name="Li Y."/>
            <person name="Steiner C.C."/>
            <person name="Lam T.T."/>
            <person name="Lin S."/>
            <person name="Zhang Q."/>
            <person name="Li G."/>
            <person name="Tian J."/>
            <person name="Gong T."/>
            <person name="Liu H."/>
            <person name="Zhang D."/>
            <person name="Fang L."/>
            <person name="Ye C."/>
            <person name="Zhang J."/>
            <person name="Hu W."/>
            <person name="Xu A."/>
            <person name="Ren Y."/>
            <person name="Zhang G."/>
            <person name="Bruford M.W."/>
            <person name="Li Q."/>
            <person name="Ma L."/>
            <person name="Guo Y."/>
            <person name="An N."/>
            <person name="Hu Y."/>
            <person name="Zheng Y."/>
            <person name="Shi Y."/>
            <person name="Li Z."/>
            <person name="Liu Q."/>
            <person name="Chen Y."/>
            <person name="Zhao J."/>
            <person name="Qu N."/>
            <person name="Zhao S."/>
            <person name="Tian F."/>
            <person name="Wang X."/>
            <person name="Wang H."/>
            <person name="Xu L."/>
            <person name="Liu X."/>
            <person name="Vinar T."/>
            <person name="Wang Y."/>
            <person name="Lam T.W."/>
            <person name="Yiu S.M."/>
            <person name="Liu S."/>
            <person name="Zhang H."/>
            <person name="Li D."/>
            <person name="Huang Y."/>
            <person name="Wang X."/>
            <person name="Yang G."/>
            <person name="Jiang Z."/>
            <person name="Wang J."/>
            <person name="Qin N."/>
            <person name="Li L."/>
            <person name="Li J."/>
            <person name="Bolund L."/>
            <person name="Kristiansen K."/>
            <person name="Wong G.K."/>
            <person name="Olson M."/>
            <person name="Zhang X."/>
            <person name="Li S."/>
            <person name="Yang H."/>
            <person name="Wang J."/>
            <person name="Wang J."/>
        </authorList>
    </citation>
    <scope>NUCLEOTIDE SEQUENCE [LARGE SCALE GENOMIC DNA]</scope>
</reference>
<accession>A0A7N5K0U8</accession>
<evidence type="ECO:0000313" key="2">
    <source>
        <dbReference type="Proteomes" id="UP000008912"/>
    </source>
</evidence>
<dbReference type="Ensembl" id="ENSAMET00000035612.1">
    <property type="protein sequence ID" value="ENSAMEP00000033270.1"/>
    <property type="gene ID" value="ENSAMEG00000025322.1"/>
</dbReference>
<organism evidence="1 2">
    <name type="scientific">Ailuropoda melanoleuca</name>
    <name type="common">Giant panda</name>
    <dbReference type="NCBI Taxonomy" id="9646"/>
    <lineage>
        <taxon>Eukaryota</taxon>
        <taxon>Metazoa</taxon>
        <taxon>Chordata</taxon>
        <taxon>Craniata</taxon>
        <taxon>Vertebrata</taxon>
        <taxon>Euteleostomi</taxon>
        <taxon>Mammalia</taxon>
        <taxon>Eutheria</taxon>
        <taxon>Laurasiatheria</taxon>
        <taxon>Carnivora</taxon>
        <taxon>Caniformia</taxon>
        <taxon>Ursidae</taxon>
        <taxon>Ailuropoda</taxon>
    </lineage>
</organism>
<dbReference type="Proteomes" id="UP000008912">
    <property type="component" value="Unassembled WGS sequence"/>
</dbReference>
<keyword evidence="2" id="KW-1185">Reference proteome</keyword>
<dbReference type="AlphaFoldDB" id="A0A7N5K0U8"/>
<protein>
    <submittedName>
        <fullName evidence="1">Uncharacterized protein</fullName>
    </submittedName>
</protein>
<name>A0A7N5K0U8_AILME</name>
<reference evidence="1" key="2">
    <citation type="submission" date="2025-08" db="UniProtKB">
        <authorList>
            <consortium name="Ensembl"/>
        </authorList>
    </citation>
    <scope>IDENTIFICATION</scope>
</reference>
<reference evidence="1" key="3">
    <citation type="submission" date="2025-09" db="UniProtKB">
        <authorList>
            <consortium name="Ensembl"/>
        </authorList>
    </citation>
    <scope>IDENTIFICATION</scope>
</reference>
<evidence type="ECO:0000313" key="1">
    <source>
        <dbReference type="Ensembl" id="ENSAMEP00000033270.1"/>
    </source>
</evidence>